<feature type="transmembrane region" description="Helical" evidence="1">
    <location>
        <begin position="94"/>
        <end position="113"/>
    </location>
</feature>
<dbReference type="OrthoDB" id="410726at2759"/>
<name>A0A812GUD1_9DINO</name>
<accession>A0A812GUD1</accession>
<protein>
    <submittedName>
        <fullName evidence="2">Uncharacterized protein</fullName>
    </submittedName>
</protein>
<sequence>MTLNSSAKQVLVRGSHAILQADKASDLGYEGGNVEVRVKQVRNDDATFFIGFPDGRAAWVNAEYLRPAKAGFPWIWQHAVNAVNAVKDIHAEHVALWCFYLLNVFAFLLVEWWKLSMVWAMRSWCVFLVWYTWDAICCWKAVMRGRLRRSEPGSPSNKHRPEQGLRARGSLGLPQEEEIQMLSDLLAAHKDAEHTKDPDTPKKLQKRRTGVSNLLPQVNGDGMLEDDIAPSLDMDHVHLTFWFFLWGRIFIGLGAWAGMIFGGKDTPGIIRYGLRRIFNDLGVWPHRVKNARRLAAQLLLETTLSIYVCEVETTGGMTVARFAIPDVPHYTQQGKCLQHAELLAEVNLTDRSDQVLVWATYGGAAIQADEAVILLNMACCYLVHPMLHAFSNWAANPESPDPTVRKYSIGTVLYNYYGVNAFANWCDLGCWLGMCNVDAQRFRTLISSCLVHGVPPHADIKKLKDHSRFVNFLLPVRTRFLSLFRKHQADFPGIDGEALFLATVVHPLDHYNLITMQSALDQVSLKDGYAEDLFVVRSAIMITSEKLFLSYLVNDFSFSGSSHPLFKETYNFAKHRDQRLADEMECCVLR</sequence>
<keyword evidence="1" id="KW-0472">Membrane</keyword>
<dbReference type="EMBL" id="CAJNDS010000033">
    <property type="protein sequence ID" value="CAE6926522.1"/>
    <property type="molecule type" value="Genomic_DNA"/>
</dbReference>
<feature type="transmembrane region" description="Helical" evidence="1">
    <location>
        <begin position="119"/>
        <end position="139"/>
    </location>
</feature>
<dbReference type="Proteomes" id="UP000604046">
    <property type="component" value="Unassembled WGS sequence"/>
</dbReference>
<dbReference type="AlphaFoldDB" id="A0A812GUD1"/>
<comment type="caution">
    <text evidence="2">The sequence shown here is derived from an EMBL/GenBank/DDBJ whole genome shotgun (WGS) entry which is preliminary data.</text>
</comment>
<evidence type="ECO:0000313" key="3">
    <source>
        <dbReference type="Proteomes" id="UP000604046"/>
    </source>
</evidence>
<proteinExistence type="predicted"/>
<evidence type="ECO:0000256" key="1">
    <source>
        <dbReference type="SAM" id="Phobius"/>
    </source>
</evidence>
<reference evidence="2" key="1">
    <citation type="submission" date="2021-02" db="EMBL/GenBank/DDBJ databases">
        <authorList>
            <person name="Dougan E. K."/>
            <person name="Rhodes N."/>
            <person name="Thang M."/>
            <person name="Chan C."/>
        </authorList>
    </citation>
    <scope>NUCLEOTIDE SEQUENCE</scope>
</reference>
<organism evidence="2 3">
    <name type="scientific">Symbiodinium natans</name>
    <dbReference type="NCBI Taxonomy" id="878477"/>
    <lineage>
        <taxon>Eukaryota</taxon>
        <taxon>Sar</taxon>
        <taxon>Alveolata</taxon>
        <taxon>Dinophyceae</taxon>
        <taxon>Suessiales</taxon>
        <taxon>Symbiodiniaceae</taxon>
        <taxon>Symbiodinium</taxon>
    </lineage>
</organism>
<feature type="transmembrane region" description="Helical" evidence="1">
    <location>
        <begin position="241"/>
        <end position="261"/>
    </location>
</feature>
<gene>
    <name evidence="2" type="ORF">SNAT2548_LOCUS671</name>
</gene>
<keyword evidence="1" id="KW-1133">Transmembrane helix</keyword>
<evidence type="ECO:0000313" key="2">
    <source>
        <dbReference type="EMBL" id="CAE6926522.1"/>
    </source>
</evidence>
<keyword evidence="3" id="KW-1185">Reference proteome</keyword>
<keyword evidence="1" id="KW-0812">Transmembrane</keyword>